<dbReference type="Gene3D" id="3.40.50.920">
    <property type="match status" value="1"/>
</dbReference>
<evidence type="ECO:0000259" key="2">
    <source>
        <dbReference type="Pfam" id="PF01558"/>
    </source>
</evidence>
<dbReference type="SUPFAM" id="SSF53323">
    <property type="entry name" value="Pyruvate-ferredoxin oxidoreductase, PFOR, domain III"/>
    <property type="match status" value="1"/>
</dbReference>
<dbReference type="GO" id="GO:0006979">
    <property type="term" value="P:response to oxidative stress"/>
    <property type="evidence" value="ECO:0007669"/>
    <property type="project" value="TreeGrafter"/>
</dbReference>
<dbReference type="SUPFAM" id="SSF52922">
    <property type="entry name" value="TK C-terminal domain-like"/>
    <property type="match status" value="1"/>
</dbReference>
<sequence length="557" mass="61020">MYNILIGGAAGQGIDTAVGILEKLLKKSGYFVYTTRDFMSRVRGGHNFSVIRFGDEIITSHIDHFDGIIALNGETIILHKDKLNENGFILCDNKILTDEPKAIKLDMDKMAQELGNIRVAGSIAIGAVLKLFGENLDHVEEVMKSSVKQPYLEINIEAINLGFGSVDERFKHIDGNFSNWIMLSGSKSLALGAIAAGLKFYSAYPMSPSTTIMEYLASKSVDAQLVVEQAEDEIAAINMAIGASFAGARAMTGTSGGGFCLKVEALGLAGIAEIPLVVVDVQRPGPATGLPTRTEQSDLKFVISAAQGEFPRMVIALRNHKDAFYQTIRAFSIAEKYQIPVIILSDQYLGDSTASVEPFDLESITMDEPKVSEEDYANYLRYRFTEDGISPRLIPGKTKNFVAADSDEHDERGWITESAKMRVDMMDKRMKKLIKLEEELLEPDFIGGESCEVLIVGWGSTYGPIAEAIRVLNQKEEGKYGALVFGDIYPLPKKLLEKMASSAKKVINVEQNATGQLAGLIREETGIQCSHSILKYDGRQISGEEIVKELLGGDMND</sequence>
<dbReference type="Pfam" id="PF01855">
    <property type="entry name" value="POR_N"/>
    <property type="match status" value="1"/>
</dbReference>
<evidence type="ECO:0000259" key="4">
    <source>
        <dbReference type="Pfam" id="PF17147"/>
    </source>
</evidence>
<keyword evidence="6" id="KW-1185">Reference proteome</keyword>
<dbReference type="SUPFAM" id="SSF52518">
    <property type="entry name" value="Thiamin diphosphate-binding fold (THDP-binding)"/>
    <property type="match status" value="1"/>
</dbReference>
<organism evidence="5 6">
    <name type="scientific">Mobilisporobacter senegalensis</name>
    <dbReference type="NCBI Taxonomy" id="1329262"/>
    <lineage>
        <taxon>Bacteria</taxon>
        <taxon>Bacillati</taxon>
        <taxon>Bacillota</taxon>
        <taxon>Clostridia</taxon>
        <taxon>Lachnospirales</taxon>
        <taxon>Lachnospiraceae</taxon>
        <taxon>Mobilisporobacter</taxon>
    </lineage>
</organism>
<dbReference type="FunFam" id="3.40.50.970:FF:000022">
    <property type="entry name" value="2-oxoglutarate ferredoxin oxidoreductase alpha subunit"/>
    <property type="match status" value="1"/>
</dbReference>
<dbReference type="InterPro" id="IPR050722">
    <property type="entry name" value="Pyruvate:ferred/Flavod_OxRd"/>
</dbReference>
<dbReference type="InterPro" id="IPR002869">
    <property type="entry name" value="Pyrv_flavodox_OxRed_cen"/>
</dbReference>
<comment type="caution">
    <text evidence="5">The sequence shown here is derived from an EMBL/GenBank/DDBJ whole genome shotgun (WGS) entry which is preliminary data.</text>
</comment>
<protein>
    <submittedName>
        <fullName evidence="5">2-oxoglutarate ferredoxin oxidoreductase subunit alpha</fullName>
    </submittedName>
</protein>
<dbReference type="RefSeq" id="WP_123608630.1">
    <property type="nucleotide sequence ID" value="NZ_RJVG01000003.1"/>
</dbReference>
<dbReference type="PANTHER" id="PTHR32154:SF20">
    <property type="entry name" value="2-OXOGLUTARATE OXIDOREDUCTASE SUBUNIT KORA"/>
    <property type="match status" value="1"/>
</dbReference>
<dbReference type="InterPro" id="IPR009014">
    <property type="entry name" value="Transketo_C/PFOR_II"/>
</dbReference>
<dbReference type="PANTHER" id="PTHR32154">
    <property type="entry name" value="PYRUVATE-FLAVODOXIN OXIDOREDUCTASE-RELATED"/>
    <property type="match status" value="1"/>
</dbReference>
<keyword evidence="1" id="KW-0560">Oxidoreductase</keyword>
<dbReference type="InterPro" id="IPR002880">
    <property type="entry name" value="Pyrv_Fd/Flavodoxin_OxRdtase_N"/>
</dbReference>
<gene>
    <name evidence="5" type="ORF">EDD66_103108</name>
</gene>
<feature type="domain" description="Pyruvate:ferredoxin oxidoreductase core" evidence="4">
    <location>
        <begin position="452"/>
        <end position="546"/>
    </location>
</feature>
<dbReference type="NCBIfam" id="TIGR03710">
    <property type="entry name" value="OAFO_sf"/>
    <property type="match status" value="1"/>
</dbReference>
<dbReference type="InterPro" id="IPR033412">
    <property type="entry name" value="PFOR_II"/>
</dbReference>
<dbReference type="OrthoDB" id="9794954at2"/>
<evidence type="ECO:0000259" key="3">
    <source>
        <dbReference type="Pfam" id="PF01855"/>
    </source>
</evidence>
<accession>A0A3N1XR76</accession>
<dbReference type="Pfam" id="PF01558">
    <property type="entry name" value="POR"/>
    <property type="match status" value="1"/>
</dbReference>
<dbReference type="Pfam" id="PF17147">
    <property type="entry name" value="PFOR_II"/>
    <property type="match status" value="1"/>
</dbReference>
<proteinExistence type="predicted"/>
<dbReference type="Gene3D" id="3.40.920.10">
    <property type="entry name" value="Pyruvate-ferredoxin oxidoreductase, PFOR, domain III"/>
    <property type="match status" value="1"/>
</dbReference>
<dbReference type="InterPro" id="IPR022367">
    <property type="entry name" value="2-oxoacid/accept_OxRdtase_asu"/>
</dbReference>
<dbReference type="InterPro" id="IPR029061">
    <property type="entry name" value="THDP-binding"/>
</dbReference>
<dbReference type="Proteomes" id="UP000273083">
    <property type="component" value="Unassembled WGS sequence"/>
</dbReference>
<dbReference type="EMBL" id="RJVG01000003">
    <property type="protein sequence ID" value="ROR29173.1"/>
    <property type="molecule type" value="Genomic_DNA"/>
</dbReference>
<dbReference type="GO" id="GO:0016903">
    <property type="term" value="F:oxidoreductase activity, acting on the aldehyde or oxo group of donors"/>
    <property type="evidence" value="ECO:0007669"/>
    <property type="project" value="InterPro"/>
</dbReference>
<name>A0A3N1XR76_9FIRM</name>
<evidence type="ECO:0000313" key="5">
    <source>
        <dbReference type="EMBL" id="ROR29173.1"/>
    </source>
</evidence>
<evidence type="ECO:0000256" key="1">
    <source>
        <dbReference type="ARBA" id="ARBA00023002"/>
    </source>
</evidence>
<reference evidence="5 6" key="1">
    <citation type="submission" date="2018-11" db="EMBL/GenBank/DDBJ databases">
        <title>Genomic Encyclopedia of Type Strains, Phase IV (KMG-IV): sequencing the most valuable type-strain genomes for metagenomic binning, comparative biology and taxonomic classification.</title>
        <authorList>
            <person name="Goeker M."/>
        </authorList>
    </citation>
    <scope>NUCLEOTIDE SEQUENCE [LARGE SCALE GENOMIC DNA]</scope>
    <source>
        <strain evidence="5 6">DSM 26537</strain>
    </source>
</reference>
<evidence type="ECO:0000313" key="6">
    <source>
        <dbReference type="Proteomes" id="UP000273083"/>
    </source>
</evidence>
<feature type="domain" description="Pyruvate flavodoxin/ferredoxin oxidoreductase pyrimidine binding" evidence="3">
    <location>
        <begin position="192"/>
        <end position="427"/>
    </location>
</feature>
<dbReference type="CDD" id="cd07034">
    <property type="entry name" value="TPP_PYR_PFOR_IOR-alpha_like"/>
    <property type="match status" value="1"/>
</dbReference>
<dbReference type="InterPro" id="IPR019752">
    <property type="entry name" value="Pyrv/ketoisovalerate_OxRed_cat"/>
</dbReference>
<feature type="domain" description="Pyruvate/ketoisovalerate oxidoreductase catalytic" evidence="2">
    <location>
        <begin position="10"/>
        <end position="163"/>
    </location>
</feature>
<dbReference type="Gene3D" id="3.40.50.970">
    <property type="match status" value="1"/>
</dbReference>
<dbReference type="AlphaFoldDB" id="A0A3N1XR76"/>